<gene>
    <name evidence="1" type="ORF">N7541_004903</name>
</gene>
<evidence type="ECO:0000313" key="2">
    <source>
        <dbReference type="Proteomes" id="UP001148299"/>
    </source>
</evidence>
<dbReference type="EMBL" id="JAPZBR010000003">
    <property type="protein sequence ID" value="KAJ5357745.1"/>
    <property type="molecule type" value="Genomic_DNA"/>
</dbReference>
<comment type="caution">
    <text evidence="1">The sequence shown here is derived from an EMBL/GenBank/DDBJ whole genome shotgun (WGS) entry which is preliminary data.</text>
</comment>
<keyword evidence="2" id="KW-1185">Reference proteome</keyword>
<name>A0A9W9UWE5_PENBR</name>
<dbReference type="Proteomes" id="UP001148299">
    <property type="component" value="Unassembled WGS sequence"/>
</dbReference>
<dbReference type="AlphaFoldDB" id="A0A9W9UWE5"/>
<proteinExistence type="predicted"/>
<reference evidence="1" key="2">
    <citation type="journal article" date="2023" name="IMA Fungus">
        <title>Comparative genomic study of the Penicillium genus elucidates a diverse pangenome and 15 lateral gene transfer events.</title>
        <authorList>
            <person name="Petersen C."/>
            <person name="Sorensen T."/>
            <person name="Nielsen M.R."/>
            <person name="Sondergaard T.E."/>
            <person name="Sorensen J.L."/>
            <person name="Fitzpatrick D.A."/>
            <person name="Frisvad J.C."/>
            <person name="Nielsen K.L."/>
        </authorList>
    </citation>
    <scope>NUCLEOTIDE SEQUENCE</scope>
    <source>
        <strain evidence="1">IBT 35675</strain>
    </source>
</reference>
<reference evidence="1" key="1">
    <citation type="submission" date="2022-12" db="EMBL/GenBank/DDBJ databases">
        <authorList>
            <person name="Petersen C."/>
        </authorList>
    </citation>
    <scope>NUCLEOTIDE SEQUENCE</scope>
    <source>
        <strain evidence="1">IBT 35675</strain>
    </source>
</reference>
<evidence type="ECO:0000313" key="1">
    <source>
        <dbReference type="EMBL" id="KAJ5357745.1"/>
    </source>
</evidence>
<protein>
    <submittedName>
        <fullName evidence="1">Uncharacterized protein</fullName>
    </submittedName>
</protein>
<organism evidence="1 2">
    <name type="scientific">Penicillium brevicompactum</name>
    <dbReference type="NCBI Taxonomy" id="5074"/>
    <lineage>
        <taxon>Eukaryota</taxon>
        <taxon>Fungi</taxon>
        <taxon>Dikarya</taxon>
        <taxon>Ascomycota</taxon>
        <taxon>Pezizomycotina</taxon>
        <taxon>Eurotiomycetes</taxon>
        <taxon>Eurotiomycetidae</taxon>
        <taxon>Eurotiales</taxon>
        <taxon>Aspergillaceae</taxon>
        <taxon>Penicillium</taxon>
    </lineage>
</organism>
<sequence>MIWAAAEDSAAAMEDQEADGTAEMALFTAEVGGRVIDGMAGTEVTGVKAAEELAEEELAVAMPARRREIELNLVSALSLLAAISPALATSRLLEQLEQLSDAATDVRDILADVTPSNVAQNMPRVISTWGSSIAAQKKAYIEEFPQSVDEADIDVICGEFINYAAASQEFMDTLTGKAGLIRVTPFTQPINAVIDADFDYTKTFSRNIEGMVPNCKEVMGAPSDKLKEAYEKAQKAYSD</sequence>
<accession>A0A9W9UWE5</accession>